<sequence length="245" mass="26450">MSTFTYLITGASRSLGLGYTRQLLKSGNHVRVVAGARNPSSADDLQALRKEVGEDRLYILKLDVEDAAAVAASVKELESSGFLKDGAIDCLINNAGVARGHGASPSQTTPQDVMDNLNTNLFGVMNVTSALLPLLKKGKGKQIFGVSSTCGSIGGPFGENPMATAYCISKVALNMYNRKLSRELEKDGFTVVSFHPGYVKTDMNKGQGDLTTEEAVRLAVEHVILKLGKEENGSFWRYDGERMPW</sequence>
<evidence type="ECO:0000313" key="5">
    <source>
        <dbReference type="EMBL" id="KAG0660010.1"/>
    </source>
</evidence>
<dbReference type="PRINTS" id="PR00080">
    <property type="entry name" value="SDRFAMILY"/>
</dbReference>
<dbReference type="Pfam" id="PF00106">
    <property type="entry name" value="adh_short"/>
    <property type="match status" value="1"/>
</dbReference>
<keyword evidence="3" id="KW-0560">Oxidoreductase</keyword>
<dbReference type="PROSITE" id="PS00061">
    <property type="entry name" value="ADH_SHORT"/>
    <property type="match status" value="1"/>
</dbReference>
<gene>
    <name evidence="5" type="ORF">C6P46_004811</name>
</gene>
<comment type="similarity">
    <text evidence="1 4">Belongs to the short-chain dehydrogenases/reductases (SDR) family.</text>
</comment>
<keyword evidence="2" id="KW-0521">NADP</keyword>
<dbReference type="SUPFAM" id="SSF51735">
    <property type="entry name" value="NAD(P)-binding Rossmann-fold domains"/>
    <property type="match status" value="1"/>
</dbReference>
<evidence type="ECO:0000313" key="6">
    <source>
        <dbReference type="Proteomes" id="UP000777482"/>
    </source>
</evidence>
<dbReference type="CDD" id="cd05325">
    <property type="entry name" value="carb_red_sniffer_like_SDR_c"/>
    <property type="match status" value="1"/>
</dbReference>
<dbReference type="InterPro" id="IPR036291">
    <property type="entry name" value="NAD(P)-bd_dom_sf"/>
</dbReference>
<accession>A0A9P7B5Q7</accession>
<dbReference type="InterPro" id="IPR002347">
    <property type="entry name" value="SDR_fam"/>
</dbReference>
<proteinExistence type="inferred from homology"/>
<comment type="caution">
    <text evidence="5">The sequence shown here is derived from an EMBL/GenBank/DDBJ whole genome shotgun (WGS) entry which is preliminary data.</text>
</comment>
<dbReference type="PRINTS" id="PR00081">
    <property type="entry name" value="GDHRDH"/>
</dbReference>
<evidence type="ECO:0000256" key="2">
    <source>
        <dbReference type="ARBA" id="ARBA00022857"/>
    </source>
</evidence>
<evidence type="ECO:0000256" key="4">
    <source>
        <dbReference type="RuleBase" id="RU000363"/>
    </source>
</evidence>
<dbReference type="GO" id="GO:0016491">
    <property type="term" value="F:oxidoreductase activity"/>
    <property type="evidence" value="ECO:0007669"/>
    <property type="project" value="UniProtKB-KW"/>
</dbReference>
<dbReference type="OrthoDB" id="9876299at2759"/>
<protein>
    <submittedName>
        <fullName evidence="5">Uncharacterized protein</fullName>
    </submittedName>
</protein>
<dbReference type="PANTHER" id="PTHR43544:SF7">
    <property type="entry name" value="NADB-LER2"/>
    <property type="match status" value="1"/>
</dbReference>
<keyword evidence="6" id="KW-1185">Reference proteome</keyword>
<dbReference type="PANTHER" id="PTHR43544">
    <property type="entry name" value="SHORT-CHAIN DEHYDROGENASE/REDUCTASE"/>
    <property type="match status" value="1"/>
</dbReference>
<dbReference type="InterPro" id="IPR051468">
    <property type="entry name" value="Fungal_SecMetab_SDRs"/>
</dbReference>
<dbReference type="Gene3D" id="3.40.50.720">
    <property type="entry name" value="NAD(P)-binding Rossmann-like Domain"/>
    <property type="match status" value="1"/>
</dbReference>
<organism evidence="5 6">
    <name type="scientific">Rhodotorula mucilaginosa</name>
    <name type="common">Yeast</name>
    <name type="synonym">Rhodotorula rubra</name>
    <dbReference type="NCBI Taxonomy" id="5537"/>
    <lineage>
        <taxon>Eukaryota</taxon>
        <taxon>Fungi</taxon>
        <taxon>Dikarya</taxon>
        <taxon>Basidiomycota</taxon>
        <taxon>Pucciniomycotina</taxon>
        <taxon>Microbotryomycetes</taxon>
        <taxon>Sporidiobolales</taxon>
        <taxon>Sporidiobolaceae</taxon>
        <taxon>Rhodotorula</taxon>
    </lineage>
</organism>
<dbReference type="EMBL" id="PUHQ01000048">
    <property type="protein sequence ID" value="KAG0660010.1"/>
    <property type="molecule type" value="Genomic_DNA"/>
</dbReference>
<name>A0A9P7B5Q7_RHOMI</name>
<evidence type="ECO:0000256" key="1">
    <source>
        <dbReference type="ARBA" id="ARBA00006484"/>
    </source>
</evidence>
<reference evidence="5 6" key="1">
    <citation type="submission" date="2020-11" db="EMBL/GenBank/DDBJ databases">
        <title>Kefir isolates.</title>
        <authorList>
            <person name="Marcisauskas S."/>
            <person name="Kim Y."/>
            <person name="Blasche S."/>
        </authorList>
    </citation>
    <scope>NUCLEOTIDE SEQUENCE [LARGE SCALE GENOMIC DNA]</scope>
    <source>
        <strain evidence="5 6">KR</strain>
    </source>
</reference>
<dbReference type="AlphaFoldDB" id="A0A9P7B5Q7"/>
<dbReference type="InterPro" id="IPR020904">
    <property type="entry name" value="Sc_DH/Rdtase_CS"/>
</dbReference>
<dbReference type="Proteomes" id="UP000777482">
    <property type="component" value="Unassembled WGS sequence"/>
</dbReference>
<dbReference type="GO" id="GO:0005737">
    <property type="term" value="C:cytoplasm"/>
    <property type="evidence" value="ECO:0007669"/>
    <property type="project" value="TreeGrafter"/>
</dbReference>
<evidence type="ECO:0000256" key="3">
    <source>
        <dbReference type="ARBA" id="ARBA00023002"/>
    </source>
</evidence>